<dbReference type="InterPro" id="IPR029035">
    <property type="entry name" value="DHS-like_NAD/FAD-binding_dom"/>
</dbReference>
<sequence>MSGRQPECPYCAGATAARQERGKRALGVGKLRPDIVLYGEEHPNAHLISPIVTHDLGLSPDLLLILGTSLKVHGLKVLVREFAKTIHSRGGKVVFVNYTKPPESSWGDIIDYWIQWDCDAWVSNLKERIPLLWLPPGTKLPKKKKESSDKSKKRQGIVEEGLKPKPESSKSCENAPATSQPEVAVKSEKSSSTVSPEATIRTPLPQMMPSSDTAAEPVKTEAVRKKSTKHRGEVTKVTAPKAAPRRPMAVRDDTTNAVYVMLKVMAELRRITGNISMPSSAVSLRVEKPKPRRTRKSAPAVLPQPSEPNTPHVGTTFKLRPSMPLVKQEAQQPGPVRDASDVVGDITMSGTEENSILAAVKLNPRTRKRKTIDGEEVFVPGMPRPTPAAKALPRPTPQKGRTPSAKNRAVASPVSPKILSDIRRASLDSLTLPPLRTNEKPATTPMKLQPLEPFHSPAGPLSVMSPNARTRPDPRMVNPFFMSDPLVYQLTQAPGSTPLQDLGYTSPTSKKQSPREADAAMALQGLNKG</sequence>
<proteinExistence type="predicted"/>
<evidence type="ECO:0000259" key="4">
    <source>
        <dbReference type="PROSITE" id="PS50305"/>
    </source>
</evidence>
<dbReference type="InterPro" id="IPR026590">
    <property type="entry name" value="Ssirtuin_cat_dom"/>
</dbReference>
<feature type="domain" description="Deacetylase sirtuin-type" evidence="4">
    <location>
        <begin position="1"/>
        <end position="128"/>
    </location>
</feature>
<dbReference type="GO" id="GO:0017136">
    <property type="term" value="F:histone deacetylase activity, NAD-dependent"/>
    <property type="evidence" value="ECO:0007669"/>
    <property type="project" value="TreeGrafter"/>
</dbReference>
<organism evidence="5 6">
    <name type="scientific">Colletotrichum spaethianum</name>
    <dbReference type="NCBI Taxonomy" id="700344"/>
    <lineage>
        <taxon>Eukaryota</taxon>
        <taxon>Fungi</taxon>
        <taxon>Dikarya</taxon>
        <taxon>Ascomycota</taxon>
        <taxon>Pezizomycotina</taxon>
        <taxon>Sordariomycetes</taxon>
        <taxon>Hypocreomycetidae</taxon>
        <taxon>Glomerellales</taxon>
        <taxon>Glomerellaceae</taxon>
        <taxon>Colletotrichum</taxon>
        <taxon>Colletotrichum spaethianum species complex</taxon>
    </lineage>
</organism>
<gene>
    <name evidence="5" type="ORF">ColSpa_12143</name>
</gene>
<protein>
    <submittedName>
        <fullName evidence="5">NAD-dependent histone deacetylase HST3</fullName>
    </submittedName>
</protein>
<evidence type="ECO:0000313" key="6">
    <source>
        <dbReference type="Proteomes" id="UP001055115"/>
    </source>
</evidence>
<feature type="region of interest" description="Disordered" evidence="3">
    <location>
        <begin position="377"/>
        <end position="417"/>
    </location>
</feature>
<comment type="caution">
    <text evidence="5">The sequence shown here is derived from an EMBL/GenBank/DDBJ whole genome shotgun (WGS) entry which is preliminary data.</text>
</comment>
<dbReference type="PROSITE" id="PS50305">
    <property type="entry name" value="SIRTUIN"/>
    <property type="match status" value="1"/>
</dbReference>
<feature type="region of interest" description="Disordered" evidence="3">
    <location>
        <begin position="493"/>
        <end position="529"/>
    </location>
</feature>
<dbReference type="InterPro" id="IPR050134">
    <property type="entry name" value="NAD-dep_sirtuin_deacylases"/>
</dbReference>
<dbReference type="RefSeq" id="XP_049134312.1">
    <property type="nucleotide sequence ID" value="XM_049278355.1"/>
</dbReference>
<dbReference type="GO" id="GO:0005634">
    <property type="term" value="C:nucleus"/>
    <property type="evidence" value="ECO:0007669"/>
    <property type="project" value="TreeGrafter"/>
</dbReference>
<evidence type="ECO:0000256" key="1">
    <source>
        <dbReference type="ARBA" id="ARBA00023027"/>
    </source>
</evidence>
<comment type="caution">
    <text evidence="2">Lacks conserved residue(s) required for the propagation of feature annotation.</text>
</comment>
<evidence type="ECO:0000256" key="2">
    <source>
        <dbReference type="PROSITE-ProRule" id="PRU00236"/>
    </source>
</evidence>
<dbReference type="GeneID" id="73332945"/>
<feature type="region of interest" description="Disordered" evidence="3">
    <location>
        <begin position="139"/>
        <end position="248"/>
    </location>
</feature>
<feature type="region of interest" description="Disordered" evidence="3">
    <location>
        <begin position="430"/>
        <end position="477"/>
    </location>
</feature>
<dbReference type="PANTHER" id="PTHR11085">
    <property type="entry name" value="NAD-DEPENDENT PROTEIN DEACYLASE SIRTUIN-5, MITOCHONDRIAL-RELATED"/>
    <property type="match status" value="1"/>
</dbReference>
<feature type="compositionally biased region" description="Polar residues" evidence="3">
    <location>
        <begin position="171"/>
        <end position="181"/>
    </location>
</feature>
<dbReference type="Gene3D" id="3.40.50.1220">
    <property type="entry name" value="TPP-binding domain"/>
    <property type="match status" value="1"/>
</dbReference>
<keyword evidence="6" id="KW-1185">Reference proteome</keyword>
<dbReference type="Proteomes" id="UP001055115">
    <property type="component" value="Unassembled WGS sequence"/>
</dbReference>
<dbReference type="CDD" id="cd00296">
    <property type="entry name" value="SIR2"/>
    <property type="match status" value="1"/>
</dbReference>
<dbReference type="GO" id="GO:0070403">
    <property type="term" value="F:NAD+ binding"/>
    <property type="evidence" value="ECO:0007669"/>
    <property type="project" value="TreeGrafter"/>
</dbReference>
<dbReference type="SUPFAM" id="SSF52467">
    <property type="entry name" value="DHS-like NAD/FAD-binding domain"/>
    <property type="match status" value="1"/>
</dbReference>
<name>A0AA37US50_9PEZI</name>
<reference evidence="5 6" key="1">
    <citation type="submission" date="2022-03" db="EMBL/GenBank/DDBJ databases">
        <title>Genome data of Colletotrichum spp.</title>
        <authorList>
            <person name="Utami Y.D."/>
            <person name="Hiruma K."/>
        </authorList>
    </citation>
    <scope>NUCLEOTIDE SEQUENCE [LARGE SCALE GENOMIC DNA]</scope>
    <source>
        <strain evidence="5 6">MAFF 239500</strain>
    </source>
</reference>
<evidence type="ECO:0000256" key="3">
    <source>
        <dbReference type="SAM" id="MobiDB-lite"/>
    </source>
</evidence>
<feature type="compositionally biased region" description="Basic and acidic residues" evidence="3">
    <location>
        <begin position="218"/>
        <end position="234"/>
    </location>
</feature>
<dbReference type="EMBL" id="BQXU01000058">
    <property type="protein sequence ID" value="GKT51962.1"/>
    <property type="molecule type" value="Genomic_DNA"/>
</dbReference>
<feature type="compositionally biased region" description="Basic and acidic residues" evidence="3">
    <location>
        <begin position="146"/>
        <end position="170"/>
    </location>
</feature>
<dbReference type="PANTHER" id="PTHR11085:SF8">
    <property type="entry name" value="NAD-DEPENDENT HISTONE DEACETYLASE HST3"/>
    <property type="match status" value="1"/>
</dbReference>
<keyword evidence="1" id="KW-0520">NAD</keyword>
<evidence type="ECO:0000313" key="5">
    <source>
        <dbReference type="EMBL" id="GKT51962.1"/>
    </source>
</evidence>
<feature type="compositionally biased region" description="Polar residues" evidence="3">
    <location>
        <begin position="493"/>
        <end position="511"/>
    </location>
</feature>
<feature type="region of interest" description="Disordered" evidence="3">
    <location>
        <begin position="282"/>
        <end position="317"/>
    </location>
</feature>
<dbReference type="AlphaFoldDB" id="A0AA37US50"/>
<accession>A0AA37US50</accession>